<dbReference type="Pfam" id="PF07536">
    <property type="entry name" value="HWE_HK"/>
    <property type="match status" value="1"/>
</dbReference>
<feature type="compositionally biased region" description="Low complexity" evidence="16">
    <location>
        <begin position="694"/>
        <end position="707"/>
    </location>
</feature>
<dbReference type="InterPro" id="IPR022642">
    <property type="entry name" value="CheR_C"/>
</dbReference>
<dbReference type="Pfam" id="PF01739">
    <property type="entry name" value="CheR"/>
    <property type="match status" value="1"/>
</dbReference>
<dbReference type="SUPFAM" id="SSF52738">
    <property type="entry name" value="Methylesterase CheB, C-terminal domain"/>
    <property type="match status" value="1"/>
</dbReference>
<dbReference type="GO" id="GO:0032259">
    <property type="term" value="P:methylation"/>
    <property type="evidence" value="ECO:0007669"/>
    <property type="project" value="UniProtKB-KW"/>
</dbReference>
<feature type="region of interest" description="Disordered" evidence="16">
    <location>
        <begin position="680"/>
        <end position="711"/>
    </location>
</feature>
<dbReference type="InterPro" id="IPR000780">
    <property type="entry name" value="CheR_MeTrfase"/>
</dbReference>
<dbReference type="GO" id="GO:0008168">
    <property type="term" value="F:methyltransferase activity"/>
    <property type="evidence" value="ECO:0007669"/>
    <property type="project" value="UniProtKB-KW"/>
</dbReference>
<evidence type="ECO:0000256" key="7">
    <source>
        <dbReference type="ARBA" id="ARBA00022603"/>
    </source>
</evidence>
<dbReference type="PROSITE" id="PS50123">
    <property type="entry name" value="CHER"/>
    <property type="match status" value="1"/>
</dbReference>
<keyword evidence="11" id="KW-0949">S-adenosyl-L-methionine</keyword>
<dbReference type="CDD" id="cd02440">
    <property type="entry name" value="AdoMet_MTases"/>
    <property type="match status" value="1"/>
</dbReference>
<dbReference type="InterPro" id="IPR000014">
    <property type="entry name" value="PAS"/>
</dbReference>
<dbReference type="Proteomes" id="UP001287059">
    <property type="component" value="Unassembled WGS sequence"/>
</dbReference>
<evidence type="ECO:0000256" key="6">
    <source>
        <dbReference type="ARBA" id="ARBA00022553"/>
    </source>
</evidence>
<evidence type="ECO:0000256" key="2">
    <source>
        <dbReference type="ARBA" id="ARBA00001541"/>
    </source>
</evidence>
<keyword evidence="9" id="KW-0288">FMN</keyword>
<feature type="active site" evidence="15">
    <location>
        <position position="67"/>
    </location>
</feature>
<dbReference type="EC" id="2.1.1.80" evidence="4"/>
<dbReference type="CDD" id="cd16434">
    <property type="entry name" value="CheB-CheR_fusion"/>
    <property type="match status" value="1"/>
</dbReference>
<dbReference type="InterPro" id="IPR036890">
    <property type="entry name" value="HATPase_C_sf"/>
</dbReference>
<evidence type="ECO:0000259" key="18">
    <source>
        <dbReference type="PROSITE" id="PS50122"/>
    </source>
</evidence>
<dbReference type="PANTHER" id="PTHR24422:SF27">
    <property type="entry name" value="PROTEIN-GLUTAMATE O-METHYLTRANSFERASE"/>
    <property type="match status" value="1"/>
</dbReference>
<dbReference type="SMART" id="SM00911">
    <property type="entry name" value="HWE_HK"/>
    <property type="match status" value="1"/>
</dbReference>
<dbReference type="Gene3D" id="3.40.50.180">
    <property type="entry name" value="Methylesterase CheB, C-terminal domain"/>
    <property type="match status" value="1"/>
</dbReference>
<evidence type="ECO:0000256" key="13">
    <source>
        <dbReference type="ARBA" id="ARBA00022777"/>
    </source>
</evidence>
<reference evidence="20 21" key="1">
    <citation type="submission" date="2023-08" db="EMBL/GenBank/DDBJ databases">
        <title>Implementing the SeqCode for naming new Mesorhizobium species isolated from Vachellia karroo root nodules.</title>
        <authorList>
            <person name="Van Lill M."/>
        </authorList>
    </citation>
    <scope>NUCLEOTIDE SEQUENCE [LARGE SCALE GENOMIC DNA]</scope>
    <source>
        <strain evidence="20 21">VK24D</strain>
    </source>
</reference>
<dbReference type="InterPro" id="IPR000700">
    <property type="entry name" value="PAS-assoc_C"/>
</dbReference>
<keyword evidence="15" id="KW-0378">Hydrolase</keyword>
<dbReference type="PROSITE" id="PS50113">
    <property type="entry name" value="PAC"/>
    <property type="match status" value="1"/>
</dbReference>
<keyword evidence="8" id="KW-0285">Flavoprotein</keyword>
<evidence type="ECO:0000256" key="5">
    <source>
        <dbReference type="ARBA" id="ARBA00021740"/>
    </source>
</evidence>
<evidence type="ECO:0000256" key="10">
    <source>
        <dbReference type="ARBA" id="ARBA00022679"/>
    </source>
</evidence>
<feature type="active site" evidence="15">
    <location>
        <position position="159"/>
    </location>
</feature>
<sequence>MAQAARKASTGKASTGKARASAREAEKRPASFPIIGIGASAGGIGALQTFFPEVPADSGFAYVVIQHLDAEHESVLASIIQRCTAIETRTAAEGQEIEPDHIYVTPPGVSVTVEGRRFHVAKMATMRARRTPIDDFFTSLAQVHSENAAGIILSGTGSDGTIGLRAIKERGGLTLAQQGAEYDGMMRSAVQSGMIDMVLPAEGMAAKLVGYFSHANRPESERDRRKREIAEQLSRIAALLRVRTGHDFSGYKDNTILRRIQRRMQVLQIDDPAAFYERLREEPQQVDLLFQDLLIGVTSFFRDPQAFDALERFVIPKLFAGRKPDEMIRVWVPGCATGEEAYSIAMLLKESAPRGAASPNLQIFATDIDERALEVARAGRYPATIATDVTPKRLKEFFSREDGTYRVASDLREVCLFSAHNLLRDPPFSKLDLIACRNLLIYMGPELQEKIVPIFHYALRNNGYLFLGSSENVTRHARLFSTIDKTSRIFQKRGGAAQRLPEFPLAAAARQAPPLARRGTTAATLREVAERVLVERYSPAYVVINADGELMHSSGGTGKYLELAAGAPDNNVFSMARRGLRMDLRAALHKAVGTGQTAIQNKITIGTNGGRQTISLAVQPLPSDGSSDPLYMLVFRDIGGIKPEIEDEQVHTTDDVESANVSQLEKELKETRERLQITTEELESSNEELKSSNEELSSINEELQSSNEELETSKEELQSINEELQTVNAELNIRVDELSRANNDMANLLESTQIATVFLDRELCVKSFTPTARDLFRLVESDVGRPLAHVRPRFPADGLQADVELVLHKLGSIERQIDGADNGRRYIMRVLPYRTVDNVIAGVVVTFVDITQTAQAEERIGLLSHDLRNRVESLETLLDLVPVGIFIAENGNSEEIRANRRAAEFAGREATDGKLMSVPAVLPLTVDGAAVATNDQPLQKAMRTGKAIHGYEARIMREDGSSIDVKISANPLFDESGKVRGAIAALVDISSNKEAERSQERLLHELQHRVKNILATVTALTSRMVRSSESLDDFASAFQARLQAMARTHELLASYQWGGADLEGLVRATLSSYGGDSGLHVVIQGEPFQLNASAAATLGQVFFELGSNAAKYGALTSDKGRVDISWRIEKLGTLSITWKEIGGPKVKEPTKRSFGTTFIQQSLEYELGGNVDLSFRPGGLECVLQIPLLKSEMIDYLSPPAPGKV</sequence>
<keyword evidence="15" id="KW-0145">Chemotaxis</keyword>
<evidence type="ECO:0000259" key="19">
    <source>
        <dbReference type="PROSITE" id="PS50123"/>
    </source>
</evidence>
<dbReference type="Pfam" id="PF13426">
    <property type="entry name" value="PAS_9"/>
    <property type="match status" value="1"/>
</dbReference>
<dbReference type="Gene3D" id="1.10.155.10">
    <property type="entry name" value="Chemotaxis receptor methyltransferase CheR, N-terminal domain"/>
    <property type="match status" value="1"/>
</dbReference>
<keyword evidence="6" id="KW-0597">Phosphoprotein</keyword>
<dbReference type="PRINTS" id="PR00996">
    <property type="entry name" value="CHERMTFRASE"/>
</dbReference>
<name>A0ABU4Y423_9HYPH</name>
<evidence type="ECO:0000256" key="8">
    <source>
        <dbReference type="ARBA" id="ARBA00022630"/>
    </source>
</evidence>
<evidence type="ECO:0000256" key="9">
    <source>
        <dbReference type="ARBA" id="ARBA00022643"/>
    </source>
</evidence>
<dbReference type="Pfam" id="PF01339">
    <property type="entry name" value="CheB_methylest"/>
    <property type="match status" value="1"/>
</dbReference>
<organism evidence="20 21">
    <name type="scientific">Mesorhizobium album</name>
    <dbReference type="NCBI Taxonomy" id="3072314"/>
    <lineage>
        <taxon>Bacteria</taxon>
        <taxon>Pseudomonadati</taxon>
        <taxon>Pseudomonadota</taxon>
        <taxon>Alphaproteobacteria</taxon>
        <taxon>Hyphomicrobiales</taxon>
        <taxon>Phyllobacteriaceae</taxon>
        <taxon>Mesorhizobium</taxon>
    </lineage>
</organism>
<dbReference type="InterPro" id="IPR035909">
    <property type="entry name" value="CheB_C"/>
</dbReference>
<feature type="region of interest" description="Disordered" evidence="16">
    <location>
        <begin position="1"/>
        <end position="27"/>
    </location>
</feature>
<evidence type="ECO:0000259" key="17">
    <source>
        <dbReference type="PROSITE" id="PS50113"/>
    </source>
</evidence>
<dbReference type="InterPro" id="IPR050903">
    <property type="entry name" value="Bact_Chemotaxis_MeTrfase"/>
</dbReference>
<dbReference type="Pfam" id="PF13596">
    <property type="entry name" value="PAS_10"/>
    <property type="match status" value="1"/>
</dbReference>
<dbReference type="Gene3D" id="3.40.50.150">
    <property type="entry name" value="Vaccinia Virus protein VP39"/>
    <property type="match status" value="1"/>
</dbReference>
<feature type="domain" description="CheB-type methylesterase" evidence="18">
    <location>
        <begin position="29"/>
        <end position="215"/>
    </location>
</feature>
<evidence type="ECO:0000313" key="20">
    <source>
        <dbReference type="EMBL" id="MDX8481699.1"/>
    </source>
</evidence>
<keyword evidence="10" id="KW-0808">Transferase</keyword>
<evidence type="ECO:0000256" key="4">
    <source>
        <dbReference type="ARBA" id="ARBA00012534"/>
    </source>
</evidence>
<keyword evidence="7 20" id="KW-0489">Methyltransferase</keyword>
<dbReference type="Gene3D" id="3.30.565.10">
    <property type="entry name" value="Histidine kinase-like ATPase, C-terminal domain"/>
    <property type="match status" value="1"/>
</dbReference>
<evidence type="ECO:0000256" key="1">
    <source>
        <dbReference type="ARBA" id="ARBA00000085"/>
    </source>
</evidence>
<dbReference type="SUPFAM" id="SSF55785">
    <property type="entry name" value="PYP-like sensor domain (PAS domain)"/>
    <property type="match status" value="2"/>
</dbReference>
<gene>
    <name evidence="20" type="ORF">RFN28_25035</name>
</gene>
<feature type="domain" description="PAC" evidence="17">
    <location>
        <begin position="949"/>
        <end position="1001"/>
    </location>
</feature>
<keyword evidence="12" id="KW-0547">Nucleotide-binding</keyword>
<feature type="domain" description="CheR-type methyltransferase" evidence="19">
    <location>
        <begin position="231"/>
        <end position="493"/>
    </location>
</feature>
<dbReference type="PANTHER" id="PTHR24422">
    <property type="entry name" value="CHEMOTAXIS PROTEIN METHYLTRANSFERASE"/>
    <property type="match status" value="1"/>
</dbReference>
<evidence type="ECO:0000256" key="12">
    <source>
        <dbReference type="ARBA" id="ARBA00022741"/>
    </source>
</evidence>
<proteinExistence type="predicted"/>
<dbReference type="EC" id="2.7.13.3" evidence="3"/>
<dbReference type="InterPro" id="IPR035965">
    <property type="entry name" value="PAS-like_dom_sf"/>
</dbReference>
<accession>A0ABU4Y423</accession>
<keyword evidence="21" id="KW-1185">Reference proteome</keyword>
<keyword evidence="14" id="KW-0067">ATP-binding</keyword>
<evidence type="ECO:0000256" key="3">
    <source>
        <dbReference type="ARBA" id="ARBA00012438"/>
    </source>
</evidence>
<feature type="active site" evidence="15">
    <location>
        <position position="40"/>
    </location>
</feature>
<evidence type="ECO:0000313" key="21">
    <source>
        <dbReference type="Proteomes" id="UP001287059"/>
    </source>
</evidence>
<dbReference type="InterPro" id="IPR036804">
    <property type="entry name" value="CheR_N_sf"/>
</dbReference>
<evidence type="ECO:0000256" key="15">
    <source>
        <dbReference type="PROSITE-ProRule" id="PRU00050"/>
    </source>
</evidence>
<dbReference type="InterPro" id="IPR000673">
    <property type="entry name" value="Sig_transdc_resp-reg_Me-estase"/>
</dbReference>
<dbReference type="PROSITE" id="PS50122">
    <property type="entry name" value="CHEB"/>
    <property type="match status" value="1"/>
</dbReference>
<keyword evidence="13" id="KW-0418">Kinase</keyword>
<dbReference type="InterPro" id="IPR029063">
    <property type="entry name" value="SAM-dependent_MTases_sf"/>
</dbReference>
<dbReference type="SMART" id="SM00138">
    <property type="entry name" value="MeTrc"/>
    <property type="match status" value="1"/>
</dbReference>
<dbReference type="Gene3D" id="3.30.450.20">
    <property type="entry name" value="PAS domain"/>
    <property type="match status" value="2"/>
</dbReference>
<dbReference type="SUPFAM" id="SSF53335">
    <property type="entry name" value="S-adenosyl-L-methionine-dependent methyltransferases"/>
    <property type="match status" value="1"/>
</dbReference>
<dbReference type="SUPFAM" id="SSF47757">
    <property type="entry name" value="Chemotaxis receptor methyltransferase CheR, N-terminal domain"/>
    <property type="match status" value="1"/>
</dbReference>
<comment type="caution">
    <text evidence="20">The sequence shown here is derived from an EMBL/GenBank/DDBJ whole genome shotgun (WGS) entry which is preliminary data.</text>
</comment>
<dbReference type="EMBL" id="JAVIIW010000035">
    <property type="protein sequence ID" value="MDX8481699.1"/>
    <property type="molecule type" value="Genomic_DNA"/>
</dbReference>
<comment type="catalytic activity">
    <reaction evidence="1">
        <text>ATP + protein L-histidine = ADP + protein N-phospho-L-histidine.</text>
        <dbReference type="EC" id="2.7.13.3"/>
    </reaction>
</comment>
<evidence type="ECO:0000256" key="14">
    <source>
        <dbReference type="ARBA" id="ARBA00022840"/>
    </source>
</evidence>
<dbReference type="InterPro" id="IPR022641">
    <property type="entry name" value="CheR_N"/>
</dbReference>
<comment type="catalytic activity">
    <reaction evidence="2">
        <text>L-glutamyl-[protein] + S-adenosyl-L-methionine = [protein]-L-glutamate 5-O-methyl ester + S-adenosyl-L-homocysteine</text>
        <dbReference type="Rhea" id="RHEA:24452"/>
        <dbReference type="Rhea" id="RHEA-COMP:10208"/>
        <dbReference type="Rhea" id="RHEA-COMP:10311"/>
        <dbReference type="ChEBI" id="CHEBI:29973"/>
        <dbReference type="ChEBI" id="CHEBI:57856"/>
        <dbReference type="ChEBI" id="CHEBI:59789"/>
        <dbReference type="ChEBI" id="CHEBI:82795"/>
        <dbReference type="EC" id="2.1.1.80"/>
    </reaction>
</comment>
<protein>
    <recommendedName>
        <fullName evidence="5">Blue-light-activated histidine kinase</fullName>
        <ecNumber evidence="4">2.1.1.80</ecNumber>
        <ecNumber evidence="3">2.7.13.3</ecNumber>
    </recommendedName>
</protein>
<dbReference type="NCBIfam" id="TIGR00229">
    <property type="entry name" value="sensory_box"/>
    <property type="match status" value="1"/>
</dbReference>
<evidence type="ECO:0000256" key="16">
    <source>
        <dbReference type="SAM" id="MobiDB-lite"/>
    </source>
</evidence>
<dbReference type="Pfam" id="PF03705">
    <property type="entry name" value="CheR_N"/>
    <property type="match status" value="1"/>
</dbReference>
<evidence type="ECO:0000256" key="11">
    <source>
        <dbReference type="ARBA" id="ARBA00022691"/>
    </source>
</evidence>
<dbReference type="InterPro" id="IPR011102">
    <property type="entry name" value="Sig_transdc_His_kinase_HWE"/>
</dbReference>
<dbReference type="RefSeq" id="WP_320289851.1">
    <property type="nucleotide sequence ID" value="NZ_JAVIIW010000035.1"/>
</dbReference>